<accession>A0A5N6MVR8</accession>
<evidence type="ECO:0000256" key="4">
    <source>
        <dbReference type="RuleBase" id="RU003718"/>
    </source>
</evidence>
<dbReference type="PANTHER" id="PTHR48048">
    <property type="entry name" value="GLYCOSYLTRANSFERASE"/>
    <property type="match status" value="1"/>
</dbReference>
<comment type="similarity">
    <text evidence="1 4">Belongs to the UDP-glycosyltransferase family.</text>
</comment>
<dbReference type="PANTHER" id="PTHR48048:SF98">
    <property type="entry name" value="FLAVONOL 3-O-GLUCOSYLTRANSFERASE"/>
    <property type="match status" value="1"/>
</dbReference>
<evidence type="ECO:0000256" key="2">
    <source>
        <dbReference type="ARBA" id="ARBA00022679"/>
    </source>
</evidence>
<dbReference type="Proteomes" id="UP000326396">
    <property type="component" value="Linkage Group LG4"/>
</dbReference>
<protein>
    <submittedName>
        <fullName evidence="5">Uncharacterized protein</fullName>
    </submittedName>
</protein>
<dbReference type="SUPFAM" id="SSF53756">
    <property type="entry name" value="UDP-Glycosyltransferase/glycogen phosphorylase"/>
    <property type="match status" value="1"/>
</dbReference>
<comment type="caution">
    <text evidence="5">The sequence shown here is derived from an EMBL/GenBank/DDBJ whole genome shotgun (WGS) entry which is preliminary data.</text>
</comment>
<dbReference type="FunFam" id="3.40.50.2000:FF:000056">
    <property type="entry name" value="Glycosyltransferase"/>
    <property type="match status" value="1"/>
</dbReference>
<evidence type="ECO:0000256" key="1">
    <source>
        <dbReference type="ARBA" id="ARBA00009995"/>
    </source>
</evidence>
<name>A0A5N6MVR8_9ASTR</name>
<dbReference type="PROSITE" id="PS00375">
    <property type="entry name" value="UDPGT"/>
    <property type="match status" value="1"/>
</dbReference>
<evidence type="ECO:0000256" key="3">
    <source>
        <dbReference type="ARBA" id="ARBA00053747"/>
    </source>
</evidence>
<organism evidence="5 6">
    <name type="scientific">Mikania micrantha</name>
    <name type="common">bitter vine</name>
    <dbReference type="NCBI Taxonomy" id="192012"/>
    <lineage>
        <taxon>Eukaryota</taxon>
        <taxon>Viridiplantae</taxon>
        <taxon>Streptophyta</taxon>
        <taxon>Embryophyta</taxon>
        <taxon>Tracheophyta</taxon>
        <taxon>Spermatophyta</taxon>
        <taxon>Magnoliopsida</taxon>
        <taxon>eudicotyledons</taxon>
        <taxon>Gunneridae</taxon>
        <taxon>Pentapetalae</taxon>
        <taxon>asterids</taxon>
        <taxon>campanulids</taxon>
        <taxon>Asterales</taxon>
        <taxon>Asteraceae</taxon>
        <taxon>Asteroideae</taxon>
        <taxon>Heliantheae alliance</taxon>
        <taxon>Eupatorieae</taxon>
        <taxon>Mikania</taxon>
    </lineage>
</organism>
<dbReference type="InterPro" id="IPR050481">
    <property type="entry name" value="UDP-glycosyltransf_plant"/>
</dbReference>
<keyword evidence="4" id="KW-0328">Glycosyltransferase</keyword>
<evidence type="ECO:0000313" key="5">
    <source>
        <dbReference type="EMBL" id="KAD4178177.1"/>
    </source>
</evidence>
<sequence length="331" mass="36584">MGSTVGELVFIPAPVVGHIMSAIEMAKVLVNRDQRLSISVILISPPYPISALTTYIQSLTENTIQRIRFIKLPLNPAPPKPDPKAPVTSFYQFIDSHGKYITNVVTDIINQTRLVGFVVDILCVGMIDVANEFNVPTYVFFAANSAFLGTNLYIERLYANQSQYVTELSNSEGEIVVPYFVNPVPMKRTMGVGKVIGWAPQVALLAHEAVGGFVSHCGWNSLLESLWFGVPTAAWPLYAEQQMNAFEMVVELGLAVDLKLDYKIDLFNPGARIVIVTAEEIESGIRRLMEDNKVRAKVKDMSKMCRETVVEGGSSYASVGYLIEEITSKII</sequence>
<dbReference type="InterPro" id="IPR035595">
    <property type="entry name" value="UDP_glycos_trans_CS"/>
</dbReference>
<evidence type="ECO:0000313" key="6">
    <source>
        <dbReference type="Proteomes" id="UP000326396"/>
    </source>
</evidence>
<keyword evidence="2 4" id="KW-0808">Transferase</keyword>
<dbReference type="Pfam" id="PF00201">
    <property type="entry name" value="UDPGT"/>
    <property type="match status" value="1"/>
</dbReference>
<keyword evidence="6" id="KW-1185">Reference proteome</keyword>
<dbReference type="EMBL" id="SZYD01000014">
    <property type="protein sequence ID" value="KAD4178177.1"/>
    <property type="molecule type" value="Genomic_DNA"/>
</dbReference>
<dbReference type="OrthoDB" id="5835829at2759"/>
<gene>
    <name evidence="5" type="ORF">E3N88_26768</name>
</gene>
<dbReference type="AlphaFoldDB" id="A0A5N6MVR8"/>
<dbReference type="CDD" id="cd03784">
    <property type="entry name" value="GT1_Gtf-like"/>
    <property type="match status" value="1"/>
</dbReference>
<dbReference type="Gene3D" id="3.40.50.2000">
    <property type="entry name" value="Glycogen Phosphorylase B"/>
    <property type="match status" value="2"/>
</dbReference>
<dbReference type="GO" id="GO:0035251">
    <property type="term" value="F:UDP-glucosyltransferase activity"/>
    <property type="evidence" value="ECO:0007669"/>
    <property type="project" value="InterPro"/>
</dbReference>
<dbReference type="InterPro" id="IPR002213">
    <property type="entry name" value="UDP_glucos_trans"/>
</dbReference>
<comment type="function">
    <text evidence="3">May glycosylate diterpenes or flavonols in leaves.</text>
</comment>
<proteinExistence type="inferred from homology"/>
<reference evidence="5 6" key="1">
    <citation type="submission" date="2019-05" db="EMBL/GenBank/DDBJ databases">
        <title>Mikania micrantha, genome provides insights into the molecular mechanism of rapid growth.</title>
        <authorList>
            <person name="Liu B."/>
        </authorList>
    </citation>
    <scope>NUCLEOTIDE SEQUENCE [LARGE SCALE GENOMIC DNA]</scope>
    <source>
        <strain evidence="5">NLD-2019</strain>
        <tissue evidence="5">Leaf</tissue>
    </source>
</reference>